<evidence type="ECO:0000313" key="3">
    <source>
        <dbReference type="Proteomes" id="UP000265520"/>
    </source>
</evidence>
<feature type="compositionally biased region" description="Polar residues" evidence="1">
    <location>
        <begin position="15"/>
        <end position="28"/>
    </location>
</feature>
<dbReference type="EMBL" id="LXQA010727696">
    <property type="protein sequence ID" value="MCI67969.1"/>
    <property type="molecule type" value="Genomic_DNA"/>
</dbReference>
<dbReference type="AlphaFoldDB" id="A0A392U3G6"/>
<accession>A0A392U3G6</accession>
<organism evidence="2 3">
    <name type="scientific">Trifolium medium</name>
    <dbReference type="NCBI Taxonomy" id="97028"/>
    <lineage>
        <taxon>Eukaryota</taxon>
        <taxon>Viridiplantae</taxon>
        <taxon>Streptophyta</taxon>
        <taxon>Embryophyta</taxon>
        <taxon>Tracheophyta</taxon>
        <taxon>Spermatophyta</taxon>
        <taxon>Magnoliopsida</taxon>
        <taxon>eudicotyledons</taxon>
        <taxon>Gunneridae</taxon>
        <taxon>Pentapetalae</taxon>
        <taxon>rosids</taxon>
        <taxon>fabids</taxon>
        <taxon>Fabales</taxon>
        <taxon>Fabaceae</taxon>
        <taxon>Papilionoideae</taxon>
        <taxon>50 kb inversion clade</taxon>
        <taxon>NPAAA clade</taxon>
        <taxon>Hologalegina</taxon>
        <taxon>IRL clade</taxon>
        <taxon>Trifolieae</taxon>
        <taxon>Trifolium</taxon>
    </lineage>
</organism>
<comment type="caution">
    <text evidence="2">The sequence shown here is derived from an EMBL/GenBank/DDBJ whole genome shotgun (WGS) entry which is preliminary data.</text>
</comment>
<dbReference type="Proteomes" id="UP000265520">
    <property type="component" value="Unassembled WGS sequence"/>
</dbReference>
<name>A0A392U3G6_9FABA</name>
<feature type="non-terminal residue" evidence="2">
    <location>
        <position position="1"/>
    </location>
</feature>
<evidence type="ECO:0000256" key="1">
    <source>
        <dbReference type="SAM" id="MobiDB-lite"/>
    </source>
</evidence>
<protein>
    <submittedName>
        <fullName evidence="2">Uncharacterized protein</fullName>
    </submittedName>
</protein>
<feature type="region of interest" description="Disordered" evidence="1">
    <location>
        <begin position="1"/>
        <end position="28"/>
    </location>
</feature>
<evidence type="ECO:0000313" key="2">
    <source>
        <dbReference type="EMBL" id="MCI67969.1"/>
    </source>
</evidence>
<feature type="compositionally biased region" description="Basic and acidic residues" evidence="1">
    <location>
        <begin position="1"/>
        <end position="13"/>
    </location>
</feature>
<sequence length="48" mass="5375">APKSEKDKLKGEGKITSSLEDTLTTPNSSPFNPTFKDVKFIDEHYEFG</sequence>
<keyword evidence="3" id="KW-1185">Reference proteome</keyword>
<proteinExistence type="predicted"/>
<reference evidence="2 3" key="1">
    <citation type="journal article" date="2018" name="Front. Plant Sci.">
        <title>Red Clover (Trifolium pratense) and Zigzag Clover (T. medium) - A Picture of Genomic Similarities and Differences.</title>
        <authorList>
            <person name="Dluhosova J."/>
            <person name="Istvanek J."/>
            <person name="Nedelnik J."/>
            <person name="Repkova J."/>
        </authorList>
    </citation>
    <scope>NUCLEOTIDE SEQUENCE [LARGE SCALE GENOMIC DNA]</scope>
    <source>
        <strain evidence="3">cv. 10/8</strain>
        <tissue evidence="2">Leaf</tissue>
    </source>
</reference>